<feature type="region of interest" description="Disordered" evidence="1">
    <location>
        <begin position="74"/>
        <end position="146"/>
    </location>
</feature>
<name>A0A0B1T887_OESDE</name>
<sequence length="146" mass="15926">MCGIFCLIYSHCEASNGKMIPPVGAPTDTGFEPYSPYYGPDCGPGPPMGPPYPDFGDPGFMPAYVQPNYPPPCPPYLGYSQPPDNQVYTSRNYAPRERPNETAGLQMRSQECSENVKGRSDAGASSKQANKIRKVKGQKKNKKATK</sequence>
<dbReference type="Proteomes" id="UP000053660">
    <property type="component" value="Unassembled WGS sequence"/>
</dbReference>
<evidence type="ECO:0000313" key="3">
    <source>
        <dbReference type="Proteomes" id="UP000053660"/>
    </source>
</evidence>
<evidence type="ECO:0000256" key="1">
    <source>
        <dbReference type="SAM" id="MobiDB-lite"/>
    </source>
</evidence>
<evidence type="ECO:0000313" key="2">
    <source>
        <dbReference type="EMBL" id="KHJ93768.1"/>
    </source>
</evidence>
<protein>
    <submittedName>
        <fullName evidence="2">Uncharacterized protein</fullName>
    </submittedName>
</protein>
<feature type="compositionally biased region" description="Basic residues" evidence="1">
    <location>
        <begin position="130"/>
        <end position="146"/>
    </location>
</feature>
<dbReference type="EMBL" id="KN550613">
    <property type="protein sequence ID" value="KHJ93768.1"/>
    <property type="molecule type" value="Genomic_DNA"/>
</dbReference>
<dbReference type="AlphaFoldDB" id="A0A0B1T887"/>
<reference evidence="2 3" key="1">
    <citation type="submission" date="2014-03" db="EMBL/GenBank/DDBJ databases">
        <title>Draft genome of the hookworm Oesophagostomum dentatum.</title>
        <authorList>
            <person name="Mitreva M."/>
        </authorList>
    </citation>
    <scope>NUCLEOTIDE SEQUENCE [LARGE SCALE GENOMIC DNA]</scope>
    <source>
        <strain evidence="2 3">OD-Hann</strain>
    </source>
</reference>
<proteinExistence type="predicted"/>
<gene>
    <name evidence="2" type="ORF">OESDEN_06317</name>
</gene>
<keyword evidence="3" id="KW-1185">Reference proteome</keyword>
<accession>A0A0B1T887</accession>
<organism evidence="2 3">
    <name type="scientific">Oesophagostomum dentatum</name>
    <name type="common">Nodular worm</name>
    <dbReference type="NCBI Taxonomy" id="61180"/>
    <lineage>
        <taxon>Eukaryota</taxon>
        <taxon>Metazoa</taxon>
        <taxon>Ecdysozoa</taxon>
        <taxon>Nematoda</taxon>
        <taxon>Chromadorea</taxon>
        <taxon>Rhabditida</taxon>
        <taxon>Rhabditina</taxon>
        <taxon>Rhabditomorpha</taxon>
        <taxon>Strongyloidea</taxon>
        <taxon>Strongylidae</taxon>
        <taxon>Oesophagostomum</taxon>
    </lineage>
</organism>